<dbReference type="Gene3D" id="3.30.470.20">
    <property type="entry name" value="ATP-grasp fold, B domain"/>
    <property type="match status" value="1"/>
</dbReference>
<gene>
    <name evidence="6" type="ORF">H8J20_19750</name>
</gene>
<dbReference type="InterPro" id="IPR005479">
    <property type="entry name" value="CPAse_ATP-bd"/>
</dbReference>
<evidence type="ECO:0000256" key="1">
    <source>
        <dbReference type="ARBA" id="ARBA00022598"/>
    </source>
</evidence>
<dbReference type="PANTHER" id="PTHR43585">
    <property type="entry name" value="FUMIPYRROLE BIOSYNTHESIS PROTEIN C"/>
    <property type="match status" value="1"/>
</dbReference>
<feature type="domain" description="ATP-grasp" evidence="5">
    <location>
        <begin position="113"/>
        <end position="309"/>
    </location>
</feature>
<keyword evidence="1" id="KW-0436">Ligase</keyword>
<dbReference type="PANTHER" id="PTHR43585:SF2">
    <property type="entry name" value="ATP-GRASP ENZYME FSQD"/>
    <property type="match status" value="1"/>
</dbReference>
<dbReference type="PROSITE" id="PS00867">
    <property type="entry name" value="CPSASE_2"/>
    <property type="match status" value="1"/>
</dbReference>
<dbReference type="Proteomes" id="UP000659084">
    <property type="component" value="Unassembled WGS sequence"/>
</dbReference>
<accession>A0AAW3WUU7</accession>
<evidence type="ECO:0000313" key="6">
    <source>
        <dbReference type="EMBL" id="MBC3214379.1"/>
    </source>
</evidence>
<sequence length="374" mass="41732">MQLVIIGARNTGTSLYLVSLAIRYGYSVTVLTAEHDNLNGAFENAVQVISLNISTENVINWIKKNLVVFTSALLITTAHDLYATVAAQVADWFGVPGPDKKAVAYCVSKINQSETLSRLGFQQASPTRVSLSEQLPASLIATLSYPVVIKPVEGSASQGISLCRTTKEALVHLEHLSAKYRAQPEIIPGGAVLIEHFVAGQEYCVELFDGVFIGTMKKNKRAGSRFIERGYSSDIDLTESQIDRLILMTEKITASLNLMWGPIHIDCIIYEEQIYIIEINPRIAGSFITAIIRDAWMFDIADALLKRLSGKHVEIFRRREPKKFAQVMFFLGCDPESWQVPVASQLTDSKIKVIYAPQFIPERERRAYVYLVVE</sequence>
<evidence type="ECO:0000259" key="5">
    <source>
        <dbReference type="PROSITE" id="PS50975"/>
    </source>
</evidence>
<dbReference type="RefSeq" id="WP_115158127.1">
    <property type="nucleotide sequence ID" value="NZ_JACBIV010000018.1"/>
</dbReference>
<dbReference type="AlphaFoldDB" id="A0AAW3WUU7"/>
<dbReference type="InterPro" id="IPR052032">
    <property type="entry name" value="ATP-dep_AA_Ligase"/>
</dbReference>
<evidence type="ECO:0000256" key="4">
    <source>
        <dbReference type="PROSITE-ProRule" id="PRU00409"/>
    </source>
</evidence>
<keyword evidence="2 4" id="KW-0547">Nucleotide-binding</keyword>
<dbReference type="InterPro" id="IPR011761">
    <property type="entry name" value="ATP-grasp"/>
</dbReference>
<dbReference type="Pfam" id="PF13535">
    <property type="entry name" value="ATP-grasp_4"/>
    <property type="match status" value="1"/>
</dbReference>
<reference evidence="6" key="1">
    <citation type="submission" date="2020-08" db="EMBL/GenBank/DDBJ databases">
        <title>Food and environmental bacterial isolates.</title>
        <authorList>
            <person name="Richter L."/>
            <person name="Du Plessis E.M."/>
            <person name="Duvenage S."/>
            <person name="Allam M."/>
            <person name="Korsten L."/>
        </authorList>
    </citation>
    <scope>NUCLEOTIDE SEQUENCE</scope>
    <source>
        <strain evidence="6">UPMP2127</strain>
    </source>
</reference>
<dbReference type="SUPFAM" id="SSF56059">
    <property type="entry name" value="Glutathione synthetase ATP-binding domain-like"/>
    <property type="match status" value="1"/>
</dbReference>
<name>A0AAW3WUU7_SERFO</name>
<evidence type="ECO:0000256" key="3">
    <source>
        <dbReference type="ARBA" id="ARBA00022840"/>
    </source>
</evidence>
<proteinExistence type="predicted"/>
<comment type="caution">
    <text evidence="6">The sequence shown here is derived from an EMBL/GenBank/DDBJ whole genome shotgun (WGS) entry which is preliminary data.</text>
</comment>
<dbReference type="PROSITE" id="PS50975">
    <property type="entry name" value="ATP_GRASP"/>
    <property type="match status" value="1"/>
</dbReference>
<evidence type="ECO:0000313" key="7">
    <source>
        <dbReference type="Proteomes" id="UP000659084"/>
    </source>
</evidence>
<evidence type="ECO:0000256" key="2">
    <source>
        <dbReference type="ARBA" id="ARBA00022741"/>
    </source>
</evidence>
<dbReference type="GO" id="GO:0005524">
    <property type="term" value="F:ATP binding"/>
    <property type="evidence" value="ECO:0007669"/>
    <property type="project" value="UniProtKB-UniRule"/>
</dbReference>
<keyword evidence="3 4" id="KW-0067">ATP-binding</keyword>
<dbReference type="GO" id="GO:0046872">
    <property type="term" value="F:metal ion binding"/>
    <property type="evidence" value="ECO:0007669"/>
    <property type="project" value="InterPro"/>
</dbReference>
<dbReference type="EMBL" id="JACNYO010000023">
    <property type="protein sequence ID" value="MBC3214379.1"/>
    <property type="molecule type" value="Genomic_DNA"/>
</dbReference>
<organism evidence="6 7">
    <name type="scientific">Serratia fonticola</name>
    <dbReference type="NCBI Taxonomy" id="47917"/>
    <lineage>
        <taxon>Bacteria</taxon>
        <taxon>Pseudomonadati</taxon>
        <taxon>Pseudomonadota</taxon>
        <taxon>Gammaproteobacteria</taxon>
        <taxon>Enterobacterales</taxon>
        <taxon>Yersiniaceae</taxon>
        <taxon>Serratia</taxon>
    </lineage>
</organism>
<dbReference type="GO" id="GO:0016874">
    <property type="term" value="F:ligase activity"/>
    <property type="evidence" value="ECO:0007669"/>
    <property type="project" value="UniProtKB-KW"/>
</dbReference>
<protein>
    <submittedName>
        <fullName evidence="6">ATP-grasp domain-containing protein</fullName>
    </submittedName>
</protein>